<dbReference type="InterPro" id="IPR035516">
    <property type="entry name" value="Gyrase/topoIV_suA_C"/>
</dbReference>
<dbReference type="GO" id="GO:0006265">
    <property type="term" value="P:DNA topological change"/>
    <property type="evidence" value="ECO:0007669"/>
    <property type="project" value="UniProtKB-UniRule"/>
</dbReference>
<dbReference type="SUPFAM" id="SSF101904">
    <property type="entry name" value="GyrA/ParC C-terminal domain-like"/>
    <property type="match status" value="1"/>
</dbReference>
<keyword evidence="7" id="KW-0472">Membrane</keyword>
<comment type="similarity">
    <text evidence="2">Belongs to the type II topoisomerase GyrA/ParC subunit family.</text>
</comment>
<reference evidence="11 12" key="1">
    <citation type="submission" date="2017-09" db="EMBL/GenBank/DDBJ databases">
        <title>SPAdes assembly of the Mesoplasma lactucae genome.</title>
        <authorList>
            <person name="Knight T.F."/>
            <person name="Rubinstein R."/>
            <person name="Citino T."/>
        </authorList>
    </citation>
    <scope>NUCLEOTIDE SEQUENCE [LARGE SCALE GENOMIC DNA]</scope>
    <source>
        <strain evidence="11 12">831-C4</strain>
    </source>
</reference>
<dbReference type="Pfam" id="PF00521">
    <property type="entry name" value="DNA_topoisoIV"/>
    <property type="match status" value="1"/>
</dbReference>
<dbReference type="Gene3D" id="3.30.1360.40">
    <property type="match status" value="1"/>
</dbReference>
<dbReference type="Gene3D" id="3.90.199.10">
    <property type="entry name" value="Topoisomerase II, domain 5"/>
    <property type="match status" value="1"/>
</dbReference>
<evidence type="ECO:0000256" key="6">
    <source>
        <dbReference type="ARBA" id="ARBA00023125"/>
    </source>
</evidence>
<dbReference type="GO" id="GO:0005524">
    <property type="term" value="F:ATP binding"/>
    <property type="evidence" value="ECO:0007669"/>
    <property type="project" value="InterPro"/>
</dbReference>
<sequence>MANKKNSLEANSEIISFPLGELMEDRFGRYAKYVIQERALPDVRDGLKPVQRRILYGMNELKLSYNKPTLKSARIVGDVMGKYHPHGDSSIYEAMVRMSQDWKMGSTLVRMQGNNGSIDGDSAAAYRYTEAKLEKISELLLRDLDKNTVEFAPNYDDKLKEPTVLPAYFPNILVNGSTGIAAGYATNMPPHNLKEVIDVVVAYIKNPDLTLSQAMKYIKGPDFPTGGIIQGVDGIKEAFKTGKGRIILNSKWHEEKETIVIDEIPYEVVKTDLVKKIGEVVDNNPGLGVKEIIDESGREHLVRIAIHLQPKANMEVVRKYLFKQTPLSISYNYNNVVIIDKQPKQVGLLEIIESYVNHYVDVHTRKTQFNLDKALKRLEIVDGLIKAMSILDHVIATIRRSENRGNAISNLIAEFQFSQTQAEAIVDMQLYRLSSTDVSKLKNEKQDLEASIKEYQHLLNDKEAQHEDIINNLLEVKEEYSKKRRSIIEDEVESLDVELKETIVEKSFTLYVSKDGYLKAITNDVKSKNQPETFGRKPGDLWIMEQEVSNMDHLIMISSSGDYYSIPLFKLPNNKWKDSGTHVNQFVTMSGEEKIINAFVVKDFSTAKNQLLLGTKKGLTKRIIISELETKTFNKGFRLIKLGKDDELVSAFLVNSRTNAVGVLTSTGYGVRYDLEDIPLQGTNSKGVKASSKSDDIASIIPLENQNEILFLTDKDNLKKFSQDDLPLYVRPKKGVRLFPERKRGKELLTFGFAIKNDDVLELLTAEDEIKEINLNRLKTSTLKDNLSSSGVHDITAAMINCDNIITPNDIANGSDTYLDDKNSDDDSTMTMTFNPNISATKKVSDSKKVKTNDEVKKTVDSKLNTMGSSLLSDFDFDLPTKNNKNKDEDLDGEDTQLSFDDLLDD</sequence>
<dbReference type="CDD" id="cd00187">
    <property type="entry name" value="TOP4c"/>
    <property type="match status" value="1"/>
</dbReference>
<keyword evidence="6 9" id="KW-0238">DNA-binding</keyword>
<keyword evidence="5 9" id="KW-0799">Topoisomerase</keyword>
<feature type="active site" description="O-(5'-phospho-DNA)-tyrosine intermediate" evidence="9">
    <location>
        <position position="128"/>
    </location>
</feature>
<feature type="domain" description="Topo IIA-type catalytic" evidence="10">
    <location>
        <begin position="40"/>
        <end position="500"/>
    </location>
</feature>
<evidence type="ECO:0000256" key="2">
    <source>
        <dbReference type="ARBA" id="ARBA00008263"/>
    </source>
</evidence>
<dbReference type="SMART" id="SM00434">
    <property type="entry name" value="TOP4c"/>
    <property type="match status" value="1"/>
</dbReference>
<comment type="catalytic activity">
    <reaction evidence="1 9">
        <text>ATP-dependent breakage, passage and rejoining of double-stranded DNA.</text>
        <dbReference type="EC" id="5.6.2.2"/>
    </reaction>
</comment>
<dbReference type="InterPro" id="IPR013760">
    <property type="entry name" value="Topo_IIA-like_dom_sf"/>
</dbReference>
<evidence type="ECO:0000256" key="9">
    <source>
        <dbReference type="PROSITE-ProRule" id="PRU01384"/>
    </source>
</evidence>
<keyword evidence="8 9" id="KW-0413">Isomerase</keyword>
<evidence type="ECO:0000313" key="11">
    <source>
        <dbReference type="EMBL" id="ATG97427.1"/>
    </source>
</evidence>
<dbReference type="GO" id="GO:0034335">
    <property type="term" value="F:DNA negative supercoiling activity"/>
    <property type="evidence" value="ECO:0007669"/>
    <property type="project" value="UniProtKB-ARBA"/>
</dbReference>
<evidence type="ECO:0000256" key="8">
    <source>
        <dbReference type="ARBA" id="ARBA00023235"/>
    </source>
</evidence>
<evidence type="ECO:0000256" key="4">
    <source>
        <dbReference type="ARBA" id="ARBA00022475"/>
    </source>
</evidence>
<dbReference type="InterPro" id="IPR013758">
    <property type="entry name" value="Topo_IIA_A/C_ab"/>
</dbReference>
<proteinExistence type="inferred from homology"/>
<name>A0A291IRV6_9MOLU</name>
<dbReference type="FunFam" id="3.90.199.10:FF:000001">
    <property type="entry name" value="DNA gyrase subunit A"/>
    <property type="match status" value="1"/>
</dbReference>
<dbReference type="NCBIfam" id="TIGR01061">
    <property type="entry name" value="parC_Gpos"/>
    <property type="match status" value="1"/>
</dbReference>
<evidence type="ECO:0000259" key="10">
    <source>
        <dbReference type="PROSITE" id="PS52040"/>
    </source>
</evidence>
<dbReference type="EMBL" id="CP023668">
    <property type="protein sequence ID" value="ATG97427.1"/>
    <property type="molecule type" value="Genomic_DNA"/>
</dbReference>
<dbReference type="PROSITE" id="PS52040">
    <property type="entry name" value="TOPO_IIA"/>
    <property type="match status" value="1"/>
</dbReference>
<keyword evidence="12" id="KW-1185">Reference proteome</keyword>
<organism evidence="11 12">
    <name type="scientific">Mesoplasma lactucae ATCC 49193</name>
    <dbReference type="NCBI Taxonomy" id="81460"/>
    <lineage>
        <taxon>Bacteria</taxon>
        <taxon>Bacillati</taxon>
        <taxon>Mycoplasmatota</taxon>
        <taxon>Mollicutes</taxon>
        <taxon>Entomoplasmatales</taxon>
        <taxon>Entomoplasmataceae</taxon>
        <taxon>Mesoplasma</taxon>
    </lineage>
</organism>
<evidence type="ECO:0000256" key="7">
    <source>
        <dbReference type="ARBA" id="ARBA00023136"/>
    </source>
</evidence>
<dbReference type="InterPro" id="IPR006691">
    <property type="entry name" value="GyrA/parC_rep"/>
</dbReference>
<dbReference type="OrthoDB" id="9806486at2"/>
<dbReference type="Pfam" id="PF03989">
    <property type="entry name" value="DNA_gyraseA_C"/>
    <property type="match status" value="4"/>
</dbReference>
<dbReference type="EC" id="5.6.2.2" evidence="3"/>
<dbReference type="GO" id="GO:0003677">
    <property type="term" value="F:DNA binding"/>
    <property type="evidence" value="ECO:0007669"/>
    <property type="project" value="UniProtKB-UniRule"/>
</dbReference>
<dbReference type="InterPro" id="IPR002205">
    <property type="entry name" value="Topo_IIA_dom_A"/>
</dbReference>
<dbReference type="GO" id="GO:0005694">
    <property type="term" value="C:chromosome"/>
    <property type="evidence" value="ECO:0007669"/>
    <property type="project" value="InterPro"/>
</dbReference>
<dbReference type="NCBIfam" id="NF004044">
    <property type="entry name" value="PRK05561.1"/>
    <property type="match status" value="1"/>
</dbReference>
<dbReference type="InterPro" id="IPR005741">
    <property type="entry name" value="TopoIV_A_Gpos"/>
</dbReference>
<accession>A0A291IRV6</accession>
<dbReference type="SUPFAM" id="SSF56719">
    <property type="entry name" value="Type II DNA topoisomerase"/>
    <property type="match status" value="1"/>
</dbReference>
<dbReference type="KEGG" id="mlac:CP520_01470"/>
<evidence type="ECO:0000256" key="5">
    <source>
        <dbReference type="ARBA" id="ARBA00023029"/>
    </source>
</evidence>
<dbReference type="Gene3D" id="1.10.268.10">
    <property type="entry name" value="Topoisomerase, domain 3"/>
    <property type="match status" value="1"/>
</dbReference>
<dbReference type="Proteomes" id="UP000232227">
    <property type="component" value="Chromosome"/>
</dbReference>
<keyword evidence="4" id="KW-1003">Cell membrane</keyword>
<dbReference type="GO" id="GO:0009330">
    <property type="term" value="C:DNA topoisomerase type II (double strand cut, ATP-hydrolyzing) complex"/>
    <property type="evidence" value="ECO:0007669"/>
    <property type="project" value="TreeGrafter"/>
</dbReference>
<evidence type="ECO:0000256" key="1">
    <source>
        <dbReference type="ARBA" id="ARBA00000185"/>
    </source>
</evidence>
<dbReference type="InterPro" id="IPR050220">
    <property type="entry name" value="Type_II_DNA_Topoisomerases"/>
</dbReference>
<dbReference type="PANTHER" id="PTHR43493">
    <property type="entry name" value="DNA GYRASE/TOPOISOMERASE SUBUNIT A"/>
    <property type="match status" value="1"/>
</dbReference>
<dbReference type="RefSeq" id="WP_096862715.1">
    <property type="nucleotide sequence ID" value="NZ_CP023668.1"/>
</dbReference>
<evidence type="ECO:0000256" key="3">
    <source>
        <dbReference type="ARBA" id="ARBA00012895"/>
    </source>
</evidence>
<gene>
    <name evidence="11" type="primary">parC</name>
    <name evidence="11" type="ORF">CP520_01470</name>
</gene>
<dbReference type="InterPro" id="IPR013757">
    <property type="entry name" value="Topo_IIA_A_a_sf"/>
</dbReference>
<dbReference type="Gene3D" id="2.120.10.90">
    <property type="entry name" value="DNA gyrase/topoisomerase IV, subunit A, C-terminal"/>
    <property type="match status" value="1"/>
</dbReference>
<dbReference type="AlphaFoldDB" id="A0A291IRV6"/>
<protein>
    <recommendedName>
        <fullName evidence="3">DNA topoisomerase (ATP-hydrolyzing)</fullName>
        <ecNumber evidence="3">5.6.2.2</ecNumber>
    </recommendedName>
</protein>
<dbReference type="FunFam" id="1.10.268.10:FF:000001">
    <property type="entry name" value="DNA gyrase subunit A"/>
    <property type="match status" value="1"/>
</dbReference>
<dbReference type="PANTHER" id="PTHR43493:SF9">
    <property type="entry name" value="DNA TOPOISOMERASE 4 SUBUNIT A"/>
    <property type="match status" value="1"/>
</dbReference>
<dbReference type="GO" id="GO:0005737">
    <property type="term" value="C:cytoplasm"/>
    <property type="evidence" value="ECO:0007669"/>
    <property type="project" value="TreeGrafter"/>
</dbReference>
<evidence type="ECO:0000313" key="12">
    <source>
        <dbReference type="Proteomes" id="UP000232227"/>
    </source>
</evidence>